<feature type="region of interest" description="Disordered" evidence="2">
    <location>
        <begin position="1"/>
        <end position="42"/>
    </location>
</feature>
<dbReference type="Proteomes" id="UP000621455">
    <property type="component" value="Unassembled WGS sequence"/>
</dbReference>
<comment type="caution">
    <text evidence="4">The sequence shown here is derived from an EMBL/GenBank/DDBJ whole genome shotgun (WGS) entry which is preliminary data.</text>
</comment>
<dbReference type="SMART" id="SM00382">
    <property type="entry name" value="AAA"/>
    <property type="match status" value="2"/>
</dbReference>
<dbReference type="PANTHER" id="PTHR42926:SF1">
    <property type="entry name" value="CIRCADIAN CLOCK OSCILLATOR PROTEIN KAIC 1"/>
    <property type="match status" value="1"/>
</dbReference>
<reference evidence="4 5" key="1">
    <citation type="submission" date="2019-10" db="EMBL/GenBank/DDBJ databases">
        <title>Taxonomy of Antarctic Massilia spp.: description of Massilia rubra sp. nov., Massilia aquatica sp. nov., Massilia mucilaginosa sp. nov., Massilia frigida sp. nov. isolated from streams, lakes and regoliths.</title>
        <authorList>
            <person name="Holochova P."/>
            <person name="Sedlacek I."/>
            <person name="Kralova S."/>
            <person name="Maslanova I."/>
            <person name="Busse H.-J."/>
            <person name="Stankova E."/>
            <person name="Vrbovska V."/>
            <person name="Kovarovic V."/>
            <person name="Bartak M."/>
            <person name="Svec P."/>
            <person name="Pantucek R."/>
        </authorList>
    </citation>
    <scope>NUCLEOTIDE SEQUENCE [LARGE SCALE GENOMIC DNA]</scope>
    <source>
        <strain evidence="4 5">CCM 8695</strain>
    </source>
</reference>
<evidence type="ECO:0000313" key="5">
    <source>
        <dbReference type="Proteomes" id="UP000621455"/>
    </source>
</evidence>
<dbReference type="SUPFAM" id="SSF52540">
    <property type="entry name" value="P-loop containing nucleoside triphosphate hydrolases"/>
    <property type="match status" value="2"/>
</dbReference>
<dbReference type="PROSITE" id="PS51146">
    <property type="entry name" value="KAIC"/>
    <property type="match status" value="2"/>
</dbReference>
<name>A0ABX0NA71_9BURK</name>
<feature type="region of interest" description="Disordered" evidence="2">
    <location>
        <begin position="560"/>
        <end position="591"/>
    </location>
</feature>
<feature type="compositionally biased region" description="Basic and acidic residues" evidence="2">
    <location>
        <begin position="563"/>
        <end position="582"/>
    </location>
</feature>
<feature type="domain" description="KaiC" evidence="3">
    <location>
        <begin position="269"/>
        <end position="502"/>
    </location>
</feature>
<dbReference type="EMBL" id="WHJG01000008">
    <property type="protein sequence ID" value="NHZ79699.1"/>
    <property type="molecule type" value="Genomic_DNA"/>
</dbReference>
<dbReference type="InterPro" id="IPR010624">
    <property type="entry name" value="KaiC_dom"/>
</dbReference>
<dbReference type="InterPro" id="IPR027417">
    <property type="entry name" value="P-loop_NTPase"/>
</dbReference>
<keyword evidence="5" id="KW-1185">Reference proteome</keyword>
<dbReference type="PANTHER" id="PTHR42926">
    <property type="match status" value="1"/>
</dbReference>
<feature type="coiled-coil region" evidence="1">
    <location>
        <begin position="510"/>
        <end position="553"/>
    </location>
</feature>
<feature type="compositionally biased region" description="Polar residues" evidence="2">
    <location>
        <begin position="1"/>
        <end position="10"/>
    </location>
</feature>
<evidence type="ECO:0000313" key="4">
    <source>
        <dbReference type="EMBL" id="NHZ79699.1"/>
    </source>
</evidence>
<dbReference type="InterPro" id="IPR003593">
    <property type="entry name" value="AAA+_ATPase"/>
</dbReference>
<dbReference type="Gene3D" id="3.40.50.300">
    <property type="entry name" value="P-loop containing nucleotide triphosphate hydrolases"/>
    <property type="match status" value="2"/>
</dbReference>
<dbReference type="Pfam" id="PF06745">
    <property type="entry name" value="ATPase"/>
    <property type="match status" value="2"/>
</dbReference>
<feature type="domain" description="KaiC" evidence="3">
    <location>
        <begin position="24"/>
        <end position="268"/>
    </location>
</feature>
<dbReference type="PRINTS" id="PR01874">
    <property type="entry name" value="DNAREPAIRADA"/>
</dbReference>
<evidence type="ECO:0000256" key="1">
    <source>
        <dbReference type="SAM" id="Coils"/>
    </source>
</evidence>
<protein>
    <submittedName>
        <fullName evidence="4">Circadian clock protein KaiC</fullName>
    </submittedName>
</protein>
<accession>A0ABX0NA71</accession>
<gene>
    <name evidence="4" type="primary">kaiC</name>
    <name evidence="4" type="ORF">F2P44_10465</name>
</gene>
<proteinExistence type="predicted"/>
<dbReference type="InterPro" id="IPR014774">
    <property type="entry name" value="KaiC-like_dom"/>
</dbReference>
<dbReference type="NCBIfam" id="NF006799">
    <property type="entry name" value="PRK09302.1"/>
    <property type="match status" value="1"/>
</dbReference>
<dbReference type="InterPro" id="IPR051347">
    <property type="entry name" value="Circadian_clock_KaiC-rel"/>
</dbReference>
<organism evidence="4 5">
    <name type="scientific">Massilia frigida</name>
    <dbReference type="NCBI Taxonomy" id="2609281"/>
    <lineage>
        <taxon>Bacteria</taxon>
        <taxon>Pseudomonadati</taxon>
        <taxon>Pseudomonadota</taxon>
        <taxon>Betaproteobacteria</taxon>
        <taxon>Burkholderiales</taxon>
        <taxon>Oxalobacteraceae</taxon>
        <taxon>Telluria group</taxon>
        <taxon>Massilia</taxon>
    </lineage>
</organism>
<evidence type="ECO:0000256" key="2">
    <source>
        <dbReference type="SAM" id="MobiDB-lite"/>
    </source>
</evidence>
<keyword evidence="1" id="KW-0175">Coiled coil</keyword>
<sequence>MHFSNESEPSMLQAPVSIPQPDASKARSGITGLDEMTGGGLPRGRTTLLAGGPGSGKTVVSLQFLVNGARQCKEPGIFVAFEESSQRIAANAQGFGWGIDELQKNKELYFVDAQPAPDLVLTGNFDLSGMLAVLDVQVKALKAKRVVVDALDIVLALLPDPMSKRREIYRLHDWLLVNGLTAIITAKAGGDATGAMVEQSLGFMQFMVDCSILLNHGVVLGVSQRNIRIQKYRGAVFDENESPFLISKNGFEVAVARTLGRLDTLVSNERVSSGVERLDTMLGGGYYRGASVLITGFPGTAKTTLSGAFAEAACQRGERTMFVSFDSDGSEVVRNLNSVGIRLEPYVKSGVLRMISARTITGSAETYLGRIKALAEEHEARCLVIDPVSTLSKSGNELTAHNVAERLIDWSKGAGTTLVCTSLLDEMASQSEGSSPLQISTLADTWIHLNYLVQGGERNRGMSIIKSRGTSHSNQVRELILSDKGVTLADTYTAGGEVLMGTMRWEKESAERVAAEVAEAAARLKKVRLDAEEAELEVRVKSLQSELIAKQAEKALLASTTEGRARELTRGRSEMAELRGADAAHPPSGAA</sequence>
<evidence type="ECO:0000259" key="3">
    <source>
        <dbReference type="PROSITE" id="PS51146"/>
    </source>
</evidence>